<dbReference type="OrthoDB" id="8015at2157"/>
<protein>
    <submittedName>
        <fullName evidence="3">Divalent cation tolerance protein</fullName>
    </submittedName>
</protein>
<dbReference type="Gene3D" id="3.30.70.120">
    <property type="match status" value="1"/>
</dbReference>
<dbReference type="InterPro" id="IPR011322">
    <property type="entry name" value="N-reg_PII-like_a/b"/>
</dbReference>
<evidence type="ECO:0000313" key="4">
    <source>
        <dbReference type="Proteomes" id="UP000198882"/>
    </source>
</evidence>
<evidence type="ECO:0000256" key="2">
    <source>
        <dbReference type="ARBA" id="ARBA00022490"/>
    </source>
</evidence>
<evidence type="ECO:0000313" key="3">
    <source>
        <dbReference type="EMBL" id="SDK26027.1"/>
    </source>
</evidence>
<dbReference type="InterPro" id="IPR004323">
    <property type="entry name" value="Ion_tolerance_CutA"/>
</dbReference>
<dbReference type="SUPFAM" id="SSF54913">
    <property type="entry name" value="GlnB-like"/>
    <property type="match status" value="1"/>
</dbReference>
<dbReference type="GO" id="GO:0005507">
    <property type="term" value="F:copper ion binding"/>
    <property type="evidence" value="ECO:0007669"/>
    <property type="project" value="TreeGrafter"/>
</dbReference>
<proteinExistence type="inferred from homology"/>
<dbReference type="PANTHER" id="PTHR23419:SF8">
    <property type="entry name" value="FI09726P"/>
    <property type="match status" value="1"/>
</dbReference>
<keyword evidence="2" id="KW-0963">Cytoplasm</keyword>
<keyword evidence="4" id="KW-1185">Reference proteome</keyword>
<organism evidence="3 4">
    <name type="scientific">Natronorubrum texcoconense</name>
    <dbReference type="NCBI Taxonomy" id="1095776"/>
    <lineage>
        <taxon>Archaea</taxon>
        <taxon>Methanobacteriati</taxon>
        <taxon>Methanobacteriota</taxon>
        <taxon>Stenosarchaea group</taxon>
        <taxon>Halobacteria</taxon>
        <taxon>Halobacteriales</taxon>
        <taxon>Natrialbaceae</taxon>
        <taxon>Natronorubrum</taxon>
    </lineage>
</organism>
<name>A0A1G9AF84_9EURY</name>
<dbReference type="AlphaFoldDB" id="A0A1G9AF84"/>
<dbReference type="GO" id="GO:0010038">
    <property type="term" value="P:response to metal ion"/>
    <property type="evidence" value="ECO:0007669"/>
    <property type="project" value="InterPro"/>
</dbReference>
<dbReference type="PANTHER" id="PTHR23419">
    <property type="entry name" value="DIVALENT CATION TOLERANCE CUTA-RELATED"/>
    <property type="match status" value="1"/>
</dbReference>
<dbReference type="Pfam" id="PF03091">
    <property type="entry name" value="CutA1"/>
    <property type="match status" value="1"/>
</dbReference>
<reference evidence="4" key="1">
    <citation type="submission" date="2016-10" db="EMBL/GenBank/DDBJ databases">
        <authorList>
            <person name="Varghese N."/>
            <person name="Submissions S."/>
        </authorList>
    </citation>
    <scope>NUCLEOTIDE SEQUENCE [LARGE SCALE GENOMIC DNA]</scope>
    <source>
        <strain evidence="4">B4,CECT 8067,JCM 17497</strain>
    </source>
</reference>
<dbReference type="RefSeq" id="WP_090307371.1">
    <property type="nucleotide sequence ID" value="NZ_FNFE01000003.1"/>
</dbReference>
<dbReference type="InterPro" id="IPR015867">
    <property type="entry name" value="N-reg_PII/ATP_PRibTrfase_C"/>
</dbReference>
<comment type="similarity">
    <text evidence="1">Belongs to the CutA family.</text>
</comment>
<dbReference type="STRING" id="1095776.SAMN04515672_2716"/>
<sequence length="100" mass="11515">MPTVYITAPPSDADEIAERLVEERLAACVNQLSTTSTYRWEDEIHRDDEVVLLAKTTDDAYDDLVDRLEEIHPYDVPCIERFDESHVLDSFASWRAEAVE</sequence>
<gene>
    <name evidence="3" type="ORF">SAMN04515672_2716</name>
</gene>
<evidence type="ECO:0000256" key="1">
    <source>
        <dbReference type="ARBA" id="ARBA00010169"/>
    </source>
</evidence>
<dbReference type="EMBL" id="FNFE01000003">
    <property type="protein sequence ID" value="SDK26027.1"/>
    <property type="molecule type" value="Genomic_DNA"/>
</dbReference>
<accession>A0A1G9AF84</accession>
<dbReference type="Proteomes" id="UP000198882">
    <property type="component" value="Unassembled WGS sequence"/>
</dbReference>